<dbReference type="Proteomes" id="UP000198851">
    <property type="component" value="Unassembled WGS sequence"/>
</dbReference>
<evidence type="ECO:0000256" key="5">
    <source>
        <dbReference type="ARBA" id="ARBA00022597"/>
    </source>
</evidence>
<evidence type="ECO:0000256" key="13">
    <source>
        <dbReference type="ARBA" id="ARBA00023237"/>
    </source>
</evidence>
<dbReference type="RefSeq" id="WP_093322892.1">
    <property type="nucleotide sequence ID" value="NZ_FOSZ01000003.1"/>
</dbReference>
<dbReference type="GO" id="GO:0015288">
    <property type="term" value="F:porin activity"/>
    <property type="evidence" value="ECO:0007669"/>
    <property type="project" value="UniProtKB-KW"/>
</dbReference>
<dbReference type="InterPro" id="IPR054765">
    <property type="entry name" value="SLBB_dom"/>
</dbReference>
<evidence type="ECO:0000259" key="16">
    <source>
        <dbReference type="Pfam" id="PF22461"/>
    </source>
</evidence>
<evidence type="ECO:0000256" key="2">
    <source>
        <dbReference type="ARBA" id="ARBA00009450"/>
    </source>
</evidence>
<reference evidence="18" key="1">
    <citation type="submission" date="2016-10" db="EMBL/GenBank/DDBJ databases">
        <authorList>
            <person name="Varghese N."/>
            <person name="Submissions S."/>
        </authorList>
    </citation>
    <scope>NUCLEOTIDE SEQUENCE [LARGE SCALE GENOMIC DNA]</scope>
    <source>
        <strain evidence="18">DSM 28453</strain>
    </source>
</reference>
<keyword evidence="9" id="KW-0406">Ion transport</keyword>
<keyword evidence="7" id="KW-0732">Signal</keyword>
<keyword evidence="12" id="KW-0564">Palmitate</keyword>
<dbReference type="Gene3D" id="3.30.1950.10">
    <property type="entry name" value="wza like domain"/>
    <property type="match status" value="1"/>
</dbReference>
<evidence type="ECO:0000313" key="17">
    <source>
        <dbReference type="EMBL" id="SFK90042.1"/>
    </source>
</evidence>
<keyword evidence="10" id="KW-0626">Porin</keyword>
<keyword evidence="11" id="KW-0472">Membrane</keyword>
<dbReference type="STRING" id="1280847.SAMN04488036_10312"/>
<dbReference type="Pfam" id="PF02563">
    <property type="entry name" value="Poly_export"/>
    <property type="match status" value="1"/>
</dbReference>
<evidence type="ECO:0000256" key="14">
    <source>
        <dbReference type="ARBA" id="ARBA00023288"/>
    </source>
</evidence>
<feature type="domain" description="Polysaccharide export protein N-terminal" evidence="15">
    <location>
        <begin position="68"/>
        <end position="151"/>
    </location>
</feature>
<dbReference type="Gene3D" id="3.10.560.10">
    <property type="entry name" value="Outer membrane lipoprotein wza domain like"/>
    <property type="match status" value="2"/>
</dbReference>
<evidence type="ECO:0000256" key="9">
    <source>
        <dbReference type="ARBA" id="ARBA00023065"/>
    </source>
</evidence>
<proteinExistence type="inferred from homology"/>
<keyword evidence="13" id="KW-0998">Cell outer membrane</keyword>
<dbReference type="OrthoDB" id="9808421at2"/>
<comment type="similarity">
    <text evidence="2">Belongs to the BexD/CtrA/VexA family.</text>
</comment>
<keyword evidence="4" id="KW-1134">Transmembrane beta strand</keyword>
<evidence type="ECO:0000256" key="11">
    <source>
        <dbReference type="ARBA" id="ARBA00023136"/>
    </source>
</evidence>
<dbReference type="GO" id="GO:0015159">
    <property type="term" value="F:polysaccharide transmembrane transporter activity"/>
    <property type="evidence" value="ECO:0007669"/>
    <property type="project" value="InterPro"/>
</dbReference>
<dbReference type="EMBL" id="FOSZ01000003">
    <property type="protein sequence ID" value="SFK90042.1"/>
    <property type="molecule type" value="Genomic_DNA"/>
</dbReference>
<comment type="subcellular location">
    <subcellularLocation>
        <location evidence="1">Cell outer membrane</location>
        <topology evidence="1">Multi-pass membrane protein</topology>
    </subcellularLocation>
</comment>
<evidence type="ECO:0000256" key="1">
    <source>
        <dbReference type="ARBA" id="ARBA00004571"/>
    </source>
</evidence>
<name>A0A1I4D983_9RHOB</name>
<keyword evidence="3" id="KW-0813">Transport</keyword>
<dbReference type="InterPro" id="IPR003715">
    <property type="entry name" value="Poly_export_N"/>
</dbReference>
<evidence type="ECO:0000256" key="10">
    <source>
        <dbReference type="ARBA" id="ARBA00023114"/>
    </source>
</evidence>
<keyword evidence="6" id="KW-0812">Transmembrane</keyword>
<evidence type="ECO:0000256" key="12">
    <source>
        <dbReference type="ARBA" id="ARBA00023139"/>
    </source>
</evidence>
<feature type="domain" description="SLBB" evidence="16">
    <location>
        <begin position="243"/>
        <end position="323"/>
    </location>
</feature>
<evidence type="ECO:0000259" key="15">
    <source>
        <dbReference type="Pfam" id="PF02563"/>
    </source>
</evidence>
<evidence type="ECO:0000256" key="4">
    <source>
        <dbReference type="ARBA" id="ARBA00022452"/>
    </source>
</evidence>
<keyword evidence="8" id="KW-0625">Polysaccharide transport</keyword>
<dbReference type="GO" id="GO:0009279">
    <property type="term" value="C:cell outer membrane"/>
    <property type="evidence" value="ECO:0007669"/>
    <property type="project" value="UniProtKB-SubCell"/>
</dbReference>
<dbReference type="GO" id="GO:0046930">
    <property type="term" value="C:pore complex"/>
    <property type="evidence" value="ECO:0007669"/>
    <property type="project" value="UniProtKB-KW"/>
</dbReference>
<dbReference type="InterPro" id="IPR049712">
    <property type="entry name" value="Poly_export"/>
</dbReference>
<dbReference type="PANTHER" id="PTHR33619">
    <property type="entry name" value="POLYSACCHARIDE EXPORT PROTEIN GFCE-RELATED"/>
    <property type="match status" value="1"/>
</dbReference>
<organism evidence="17 18">
    <name type="scientific">Shimia haliotis</name>
    <dbReference type="NCBI Taxonomy" id="1280847"/>
    <lineage>
        <taxon>Bacteria</taxon>
        <taxon>Pseudomonadati</taxon>
        <taxon>Pseudomonadota</taxon>
        <taxon>Alphaproteobacteria</taxon>
        <taxon>Rhodobacterales</taxon>
        <taxon>Roseobacteraceae</taxon>
    </lineage>
</organism>
<dbReference type="GO" id="GO:0006811">
    <property type="term" value="P:monoatomic ion transport"/>
    <property type="evidence" value="ECO:0007669"/>
    <property type="project" value="UniProtKB-KW"/>
</dbReference>
<keyword evidence="14" id="KW-0449">Lipoprotein</keyword>
<evidence type="ECO:0000256" key="7">
    <source>
        <dbReference type="ARBA" id="ARBA00022729"/>
    </source>
</evidence>
<evidence type="ECO:0000256" key="8">
    <source>
        <dbReference type="ARBA" id="ARBA00023047"/>
    </source>
</evidence>
<evidence type="ECO:0000256" key="3">
    <source>
        <dbReference type="ARBA" id="ARBA00022448"/>
    </source>
</evidence>
<keyword evidence="5" id="KW-0762">Sugar transport</keyword>
<protein>
    <submittedName>
        <fullName evidence="17">Polysaccharide export outer membrane protein</fullName>
    </submittedName>
</protein>
<dbReference type="AlphaFoldDB" id="A0A1I4D983"/>
<accession>A0A1I4D983</accession>
<feature type="domain" description="SLBB" evidence="16">
    <location>
        <begin position="157"/>
        <end position="235"/>
    </location>
</feature>
<sequence length="353" mass="38574">MRFFASLAIVGFLLGCSDGTTSIPLTEAEQDAQSTEQYTVVRLTSANIGSYDQPARPTKRASLPKTDSWSYVIGAGDILSILVYDHPELNMPAGPDMNAIDNGFLVQSDGTFFYPHIGKVSAAGRSIEAVRNDITQRLRTIIPEPQVVAKVVSYDSQKVVVGGEVETPNHQALTTVPLTLLQAINAAGGYTEEADTARISLQRAGKRYTVDLDGFLKSNYLENNPTLQPGDIVNVPERRVEEAFILGEVDEPDVVDLSEEQISLTQALTYRGGLVHVRSDARGVFVFRGSPQKPTVFQLDTTTPNGWILGTRFTLMEDDVVYVTRSPLIEWNDTISRILPTIIAVNSASDIVN</sequence>
<keyword evidence="18" id="KW-1185">Reference proteome</keyword>
<evidence type="ECO:0000313" key="18">
    <source>
        <dbReference type="Proteomes" id="UP000198851"/>
    </source>
</evidence>
<dbReference type="PANTHER" id="PTHR33619:SF3">
    <property type="entry name" value="POLYSACCHARIDE EXPORT PROTEIN GFCE-RELATED"/>
    <property type="match status" value="1"/>
</dbReference>
<evidence type="ECO:0000256" key="6">
    <source>
        <dbReference type="ARBA" id="ARBA00022692"/>
    </source>
</evidence>
<dbReference type="PROSITE" id="PS51257">
    <property type="entry name" value="PROKAR_LIPOPROTEIN"/>
    <property type="match status" value="1"/>
</dbReference>
<gene>
    <name evidence="17" type="ORF">SAMN04488036_10312</name>
</gene>
<dbReference type="Pfam" id="PF22461">
    <property type="entry name" value="SLBB_2"/>
    <property type="match status" value="2"/>
</dbReference>